<dbReference type="SUPFAM" id="SSF54593">
    <property type="entry name" value="Glyoxalase/Bleomycin resistance protein/Dihydroxybiphenyl dioxygenase"/>
    <property type="match status" value="1"/>
</dbReference>
<name>A0ABT8RG97_9BACT</name>
<dbReference type="EMBL" id="JAUKPO010000043">
    <property type="protein sequence ID" value="MDO1451127.1"/>
    <property type="molecule type" value="Genomic_DNA"/>
</dbReference>
<dbReference type="RefSeq" id="WP_302041927.1">
    <property type="nucleotide sequence ID" value="NZ_JAUKPO010000043.1"/>
</dbReference>
<gene>
    <name evidence="2" type="ORF">Q0590_32940</name>
</gene>
<reference evidence="2" key="1">
    <citation type="submission" date="2023-07" db="EMBL/GenBank/DDBJ databases">
        <title>The genome sequence of Rhodocytophaga aerolata KACC 12507.</title>
        <authorList>
            <person name="Zhang X."/>
        </authorList>
    </citation>
    <scope>NUCLEOTIDE SEQUENCE</scope>
    <source>
        <strain evidence="2">KACC 12507</strain>
    </source>
</reference>
<organism evidence="2 3">
    <name type="scientific">Rhodocytophaga aerolata</name>
    <dbReference type="NCBI Taxonomy" id="455078"/>
    <lineage>
        <taxon>Bacteria</taxon>
        <taxon>Pseudomonadati</taxon>
        <taxon>Bacteroidota</taxon>
        <taxon>Cytophagia</taxon>
        <taxon>Cytophagales</taxon>
        <taxon>Rhodocytophagaceae</taxon>
        <taxon>Rhodocytophaga</taxon>
    </lineage>
</organism>
<feature type="domain" description="VOC" evidence="1">
    <location>
        <begin position="4"/>
        <end position="133"/>
    </location>
</feature>
<dbReference type="InterPro" id="IPR037523">
    <property type="entry name" value="VOC_core"/>
</dbReference>
<evidence type="ECO:0000259" key="1">
    <source>
        <dbReference type="PROSITE" id="PS51819"/>
    </source>
</evidence>
<dbReference type="PROSITE" id="PS51819">
    <property type="entry name" value="VOC"/>
    <property type="match status" value="1"/>
</dbReference>
<dbReference type="Pfam" id="PF00903">
    <property type="entry name" value="Glyoxalase"/>
    <property type="match status" value="1"/>
</dbReference>
<accession>A0ABT8RG97</accession>
<keyword evidence="3" id="KW-1185">Reference proteome</keyword>
<dbReference type="InterPro" id="IPR029068">
    <property type="entry name" value="Glyas_Bleomycin-R_OHBP_Dase"/>
</dbReference>
<proteinExistence type="predicted"/>
<dbReference type="Gene3D" id="3.10.180.10">
    <property type="entry name" value="2,3-Dihydroxybiphenyl 1,2-Dioxygenase, domain 1"/>
    <property type="match status" value="1"/>
</dbReference>
<protein>
    <submittedName>
        <fullName evidence="2">VOC family protein</fullName>
    </submittedName>
</protein>
<dbReference type="PANTHER" id="PTHR36503:SF1">
    <property type="entry name" value="BLR2520 PROTEIN"/>
    <property type="match status" value="1"/>
</dbReference>
<dbReference type="Proteomes" id="UP001168528">
    <property type="component" value="Unassembled WGS sequence"/>
</dbReference>
<sequence length="143" mass="15711">MKPRMTVLTLGVDELEKAVDFYKNGLGFPTEGIIGEEFEHGTVAFFTLQNGISLALWPRKSIAHDTTLTQTQPAATDFTIGHNVASKQEVDAVMQQAENAGATIVKAAQTTFYGGYAGYFQDPDQHIWEIVWNPAFDINEGIS</sequence>
<evidence type="ECO:0000313" key="2">
    <source>
        <dbReference type="EMBL" id="MDO1451127.1"/>
    </source>
</evidence>
<evidence type="ECO:0000313" key="3">
    <source>
        <dbReference type="Proteomes" id="UP001168528"/>
    </source>
</evidence>
<comment type="caution">
    <text evidence="2">The sequence shown here is derived from an EMBL/GenBank/DDBJ whole genome shotgun (WGS) entry which is preliminary data.</text>
</comment>
<dbReference type="InterPro" id="IPR004360">
    <property type="entry name" value="Glyas_Fos-R_dOase_dom"/>
</dbReference>
<dbReference type="PANTHER" id="PTHR36503">
    <property type="entry name" value="BLR2520 PROTEIN"/>
    <property type="match status" value="1"/>
</dbReference>